<gene>
    <name evidence="2" type="ORF">WCD58_14850</name>
</gene>
<organism evidence="2 3">
    <name type="scientific">Actinomycetospora flava</name>
    <dbReference type="NCBI Taxonomy" id="3129232"/>
    <lineage>
        <taxon>Bacteria</taxon>
        <taxon>Bacillati</taxon>
        <taxon>Actinomycetota</taxon>
        <taxon>Actinomycetes</taxon>
        <taxon>Pseudonocardiales</taxon>
        <taxon>Pseudonocardiaceae</taxon>
        <taxon>Actinomycetospora</taxon>
    </lineage>
</organism>
<accession>A0ABU8M7N6</accession>
<keyword evidence="3" id="KW-1185">Reference proteome</keyword>
<name>A0ABU8M7N6_9PSEU</name>
<protein>
    <submittedName>
        <fullName evidence="2">Uncharacterized protein</fullName>
    </submittedName>
</protein>
<evidence type="ECO:0000313" key="3">
    <source>
        <dbReference type="Proteomes" id="UP001369736"/>
    </source>
</evidence>
<comment type="caution">
    <text evidence="2">The sequence shown here is derived from an EMBL/GenBank/DDBJ whole genome shotgun (WGS) entry which is preliminary data.</text>
</comment>
<proteinExistence type="predicted"/>
<sequence length="240" mass="24851">MSGNSPELIARRPLLAGLGALVLIAGCGRTEARAAAPGPEDLSVQDWATQPDGPLPATDALGRPYVVRRSGVTGGPWIVGGALTAQTPADRGATYVNLDLGTRVERLGARFVFGPGNTDGSLCLAAWAGGVLPPGEGIRSATPVHLVVTPDRWLHGVVDDGALVVLASGGFDPVLPRDGTPLEVDVTLDGPAVTFVLPDGSEHTVSDPRSNSIAGTTACWEFYQDRAGGSGVRFHQTWCR</sequence>
<feature type="region of interest" description="Disordered" evidence="1">
    <location>
        <begin position="34"/>
        <end position="60"/>
    </location>
</feature>
<dbReference type="RefSeq" id="WP_337703822.1">
    <property type="nucleotide sequence ID" value="NZ_JBBEGM010000005.1"/>
</dbReference>
<dbReference type="Proteomes" id="UP001369736">
    <property type="component" value="Unassembled WGS sequence"/>
</dbReference>
<reference evidence="2 3" key="1">
    <citation type="submission" date="2024-03" db="EMBL/GenBank/DDBJ databases">
        <title>Actinomycetospora sp. OC33-EN07, a novel actinomycete isolated from wild orchid (Aerides multiflora).</title>
        <authorList>
            <person name="Suriyachadkun C."/>
        </authorList>
    </citation>
    <scope>NUCLEOTIDE SEQUENCE [LARGE SCALE GENOMIC DNA]</scope>
    <source>
        <strain evidence="2 3">OC33-EN07</strain>
    </source>
</reference>
<dbReference type="EMBL" id="JBBEGM010000005">
    <property type="protein sequence ID" value="MEJ2862448.1"/>
    <property type="molecule type" value="Genomic_DNA"/>
</dbReference>
<evidence type="ECO:0000313" key="2">
    <source>
        <dbReference type="EMBL" id="MEJ2862448.1"/>
    </source>
</evidence>
<evidence type="ECO:0000256" key="1">
    <source>
        <dbReference type="SAM" id="MobiDB-lite"/>
    </source>
</evidence>